<dbReference type="NCBIfam" id="TIGR00580">
    <property type="entry name" value="mfd"/>
    <property type="match status" value="1"/>
</dbReference>
<dbReference type="GO" id="GO:0006355">
    <property type="term" value="P:regulation of DNA-templated transcription"/>
    <property type="evidence" value="ECO:0007669"/>
    <property type="project" value="UniProtKB-UniRule"/>
</dbReference>
<keyword evidence="13" id="KW-1185">Reference proteome</keyword>
<dbReference type="InterPro" id="IPR005118">
    <property type="entry name" value="TRCF_C"/>
</dbReference>
<keyword evidence="3 9" id="KW-0227">DNA damage</keyword>
<evidence type="ECO:0000313" key="12">
    <source>
        <dbReference type="EMBL" id="EME70842.1"/>
    </source>
</evidence>
<dbReference type="Gene3D" id="3.30.2060.10">
    <property type="entry name" value="Penicillin-binding protein 1b domain"/>
    <property type="match status" value="1"/>
</dbReference>
<dbReference type="PATRIC" id="fig|1244869.3.peg.1289"/>
<keyword evidence="7 9" id="KW-0238">DNA-binding</keyword>
<evidence type="ECO:0000313" key="13">
    <source>
        <dbReference type="Proteomes" id="UP000011744"/>
    </source>
</evidence>
<evidence type="ECO:0000256" key="9">
    <source>
        <dbReference type="HAMAP-Rule" id="MF_00969"/>
    </source>
</evidence>
<comment type="similarity">
    <text evidence="9">In the C-terminal section; belongs to the helicase family. RecG subfamily.</text>
</comment>
<dbReference type="GO" id="GO:0000716">
    <property type="term" value="P:transcription-coupled nucleotide-excision repair, DNA damage recognition"/>
    <property type="evidence" value="ECO:0007669"/>
    <property type="project" value="UniProtKB-UniRule"/>
</dbReference>
<dbReference type="Gene3D" id="2.40.10.170">
    <property type="match status" value="1"/>
</dbReference>
<dbReference type="GO" id="GO:0003678">
    <property type="term" value="F:DNA helicase activity"/>
    <property type="evidence" value="ECO:0007669"/>
    <property type="project" value="TreeGrafter"/>
</dbReference>
<dbReference type="PROSITE" id="PS51192">
    <property type="entry name" value="HELICASE_ATP_BIND_1"/>
    <property type="match status" value="1"/>
</dbReference>
<feature type="domain" description="Helicase ATP-binding" evidence="10">
    <location>
        <begin position="621"/>
        <end position="782"/>
    </location>
</feature>
<dbReference type="eggNOG" id="COG1197">
    <property type="taxonomic scope" value="Bacteria"/>
</dbReference>
<keyword evidence="5" id="KW-0347">Helicase</keyword>
<evidence type="ECO:0000256" key="4">
    <source>
        <dbReference type="ARBA" id="ARBA00022801"/>
    </source>
</evidence>
<dbReference type="PANTHER" id="PTHR47964">
    <property type="entry name" value="ATP-DEPENDENT DNA HELICASE HOMOLOG RECG, CHLOROPLASTIC"/>
    <property type="match status" value="1"/>
</dbReference>
<dbReference type="InterPro" id="IPR011545">
    <property type="entry name" value="DEAD/DEAH_box_helicase_dom"/>
</dbReference>
<dbReference type="SMART" id="SM00487">
    <property type="entry name" value="DEXDc"/>
    <property type="match status" value="1"/>
</dbReference>
<dbReference type="Proteomes" id="UP000011744">
    <property type="component" value="Unassembled WGS sequence"/>
</dbReference>
<dbReference type="SMART" id="SM00490">
    <property type="entry name" value="HELICc"/>
    <property type="match status" value="1"/>
</dbReference>
<dbReference type="Gene3D" id="3.40.50.300">
    <property type="entry name" value="P-loop containing nucleotide triphosphate hydrolases"/>
    <property type="match status" value="2"/>
</dbReference>
<accession>M2ZTZ3</accession>
<keyword evidence="2 9" id="KW-0547">Nucleotide-binding</keyword>
<dbReference type="InterPro" id="IPR036101">
    <property type="entry name" value="CarD-like/TRCF_RID_sf"/>
</dbReference>
<comment type="subcellular location">
    <subcellularLocation>
        <location evidence="9">Cytoplasm</location>
    </subcellularLocation>
</comment>
<dbReference type="SMART" id="SM01058">
    <property type="entry name" value="CarD_TRCF"/>
    <property type="match status" value="1"/>
</dbReference>
<dbReference type="STRING" id="1244869.H261_06409"/>
<dbReference type="Pfam" id="PF00270">
    <property type="entry name" value="DEAD"/>
    <property type="match status" value="1"/>
</dbReference>
<organism evidence="12 13">
    <name type="scientific">Paramagnetospirillum caucaseum</name>
    <dbReference type="NCBI Taxonomy" id="1244869"/>
    <lineage>
        <taxon>Bacteria</taxon>
        <taxon>Pseudomonadati</taxon>
        <taxon>Pseudomonadota</taxon>
        <taxon>Alphaproteobacteria</taxon>
        <taxon>Rhodospirillales</taxon>
        <taxon>Magnetospirillaceae</taxon>
        <taxon>Paramagnetospirillum</taxon>
    </lineage>
</organism>
<feature type="domain" description="Helicase C-terminal" evidence="11">
    <location>
        <begin position="803"/>
        <end position="957"/>
    </location>
</feature>
<dbReference type="GO" id="GO:0003684">
    <property type="term" value="F:damaged DNA binding"/>
    <property type="evidence" value="ECO:0007669"/>
    <property type="project" value="InterPro"/>
</dbReference>
<evidence type="ECO:0000256" key="8">
    <source>
        <dbReference type="ARBA" id="ARBA00023204"/>
    </source>
</evidence>
<dbReference type="CDD" id="cd17991">
    <property type="entry name" value="DEXHc_TRCF"/>
    <property type="match status" value="1"/>
</dbReference>
<reference evidence="12 13" key="1">
    <citation type="journal article" date="2014" name="Genome Announc.">
        <title>Draft Genome Sequence of Magnetospirillum sp. Strain SO-1, a Freshwater Magnetotactic Bacterium Isolated from the Ol'khovka River, Russia.</title>
        <authorList>
            <person name="Grouzdev D.S."/>
            <person name="Dziuba M.V."/>
            <person name="Sukhacheva M.S."/>
            <person name="Mardanov A.V."/>
            <person name="Beletskiy A.V."/>
            <person name="Kuznetsov B.B."/>
            <person name="Skryabin K.G."/>
        </authorList>
    </citation>
    <scope>NUCLEOTIDE SEQUENCE [LARGE SCALE GENOMIC DNA]</scope>
    <source>
        <strain evidence="12 13">SO-1</strain>
    </source>
</reference>
<dbReference type="InterPro" id="IPR048635">
    <property type="entry name" value="MFD_D3"/>
</dbReference>
<dbReference type="InterPro" id="IPR027417">
    <property type="entry name" value="P-loop_NTPase"/>
</dbReference>
<dbReference type="EC" id="3.6.4.-" evidence="9"/>
<evidence type="ECO:0000256" key="1">
    <source>
        <dbReference type="ARBA" id="ARBA00022490"/>
    </source>
</evidence>
<keyword evidence="8 9" id="KW-0234">DNA repair</keyword>
<dbReference type="Pfam" id="PF00271">
    <property type="entry name" value="Helicase_C"/>
    <property type="match status" value="1"/>
</dbReference>
<keyword evidence="6 9" id="KW-0067">ATP-binding</keyword>
<dbReference type="InterPro" id="IPR014001">
    <property type="entry name" value="Helicase_ATP-bd"/>
</dbReference>
<dbReference type="SUPFAM" id="SSF141259">
    <property type="entry name" value="CarD-like"/>
    <property type="match status" value="1"/>
</dbReference>
<dbReference type="SUPFAM" id="SSF52540">
    <property type="entry name" value="P-loop containing nucleoside triphosphate hydrolases"/>
    <property type="match status" value="4"/>
</dbReference>
<dbReference type="InterPro" id="IPR047112">
    <property type="entry name" value="RecG/Mfd"/>
</dbReference>
<dbReference type="PANTHER" id="PTHR47964:SF1">
    <property type="entry name" value="ATP-DEPENDENT DNA HELICASE HOMOLOG RECG, CHLOROPLASTIC"/>
    <property type="match status" value="1"/>
</dbReference>
<sequence>MDNLIAEPGRHKVAGAPEGRDALLLAELAAGTEGGILHVARDEGRMARVAEALAFFAPELTVLEFPGWDCVPYDRVSPHVDMVARRIDTLARLADGVKGAFVVLTTVPALAQRVPPREALASATLDARKGSALSMDKLIGFLAKNGYVRADTVMEPGEYAVRGGIVDLFPPGSGEPLRLDFFGDEIESVRSFDPMSQRTTGVVEGFVCRPVSEVGLDEASIARFRAHYREMFGVVQGPDPLYEAISEGIKFNGMEHWLPLFHDGLDTLFAYVPEAAVVLDHQSDEALSARHALVLEYFDARAGLSGSGLTESGMVYHPIPPERLYLERQEWDRLLGMCPVLHLSPFDPAEDGSLDAGGRLGRDFADMRARPGINVYDCVREHAEEQAKAGRRMVIAAWTQGSRDRLAGVLKDHGIKGIETVDSWAEAQALDKGRVAVAILGLDHGFTTSQLALVTEQDILGDRLARPARKKKKGAQFIAEASALSEGDLVVHVEHGIGRYDGLVALEVSGAPHDCLRVIYDGGDKLFVPVENIDVLTRFGSEQAGVSLDKLGGTAWQARKAKLKKRIRDIADQLIGIAAQRQMRRGEALVPAEGLYDEFCARFPFAETDDQLRAIEDCIADLASGRPMDRLICGDVGFGKTEVAMRVAFVAALQGLQVAVVVPTTLLARQHYRTFKERFAGLPVRVEQLSRLVTAKTASEVKAGVTDGSVDIVIGTHALLAKGIGFKRLGLLIIDEEQHFGVAHKERLKQLKSDVHVLTLTATPIPRTLQMALSGVKEMSVIATPPVDRLAVRTFVLPYDPVVLRESILRERYRGGQVFYVCPRLADIDRVAERLAKLVPEVKTAVAHGRLAPADLEEVMVAFGDKQYDVLLSTNIIESGIDMPSVNTLIIHRADMFGLGQLYQLRGRVGRGKTRGYAYFTLPNDKVLSKAAEKRLQVMQALDTLGAGFQLASHDLDIRGAGNLLGEEQSGHIREVGIELYQQLLEEAVAAAKGGQGGEAAEEWSPQIAVGTPVLIPETYVADLSVRLSLYRRIGSLADQAEIEALAAELIDRFGKLPPEVENLLEVVAIKALCKLAGIDKVDSGPKGAVVSLRGNVFTNPAALVQFIARSAGSCKIRPDHKIVFLRAWEDPKQRITGLRNVIGKLAELASA</sequence>
<dbReference type="EMBL" id="AONQ01000012">
    <property type="protein sequence ID" value="EME70842.1"/>
    <property type="molecule type" value="Genomic_DNA"/>
</dbReference>
<dbReference type="Pfam" id="PF03461">
    <property type="entry name" value="TRCF"/>
    <property type="match status" value="1"/>
</dbReference>
<evidence type="ECO:0000256" key="2">
    <source>
        <dbReference type="ARBA" id="ARBA00022741"/>
    </source>
</evidence>
<dbReference type="Pfam" id="PF02559">
    <property type="entry name" value="CarD_TRCF_RID"/>
    <property type="match status" value="1"/>
</dbReference>
<evidence type="ECO:0000256" key="6">
    <source>
        <dbReference type="ARBA" id="ARBA00022840"/>
    </source>
</evidence>
<keyword evidence="1 9" id="KW-0963">Cytoplasm</keyword>
<dbReference type="Gene3D" id="3.40.50.11140">
    <property type="match status" value="1"/>
</dbReference>
<dbReference type="InterPro" id="IPR037235">
    <property type="entry name" value="TRCF-like_C_D7"/>
</dbReference>
<dbReference type="Pfam" id="PF17757">
    <property type="entry name" value="UvrB_inter"/>
    <property type="match status" value="1"/>
</dbReference>
<dbReference type="GO" id="GO:0005737">
    <property type="term" value="C:cytoplasm"/>
    <property type="evidence" value="ECO:0007669"/>
    <property type="project" value="UniProtKB-SubCell"/>
</dbReference>
<protein>
    <recommendedName>
        <fullName evidence="9">Transcription-repair-coupling factor</fullName>
        <shortName evidence="9">TRCF</shortName>
        <ecNumber evidence="9">3.6.4.-</ecNumber>
    </recommendedName>
</protein>
<dbReference type="AlphaFoldDB" id="M2ZTZ3"/>
<evidence type="ECO:0000259" key="11">
    <source>
        <dbReference type="PROSITE" id="PS51194"/>
    </source>
</evidence>
<dbReference type="GO" id="GO:0005524">
    <property type="term" value="F:ATP binding"/>
    <property type="evidence" value="ECO:0007669"/>
    <property type="project" value="UniProtKB-UniRule"/>
</dbReference>
<comment type="caution">
    <text evidence="12">The sequence shown here is derived from an EMBL/GenBank/DDBJ whole genome shotgun (WGS) entry which is preliminary data.</text>
</comment>
<dbReference type="HAMAP" id="MF_00969">
    <property type="entry name" value="TRCF"/>
    <property type="match status" value="1"/>
</dbReference>
<dbReference type="GO" id="GO:0016787">
    <property type="term" value="F:hydrolase activity"/>
    <property type="evidence" value="ECO:0007669"/>
    <property type="project" value="UniProtKB-KW"/>
</dbReference>
<gene>
    <name evidence="9" type="primary">mfd</name>
    <name evidence="12" type="ORF">H261_06409</name>
</gene>
<evidence type="ECO:0000256" key="3">
    <source>
        <dbReference type="ARBA" id="ARBA00022763"/>
    </source>
</evidence>
<dbReference type="SUPFAM" id="SSF143517">
    <property type="entry name" value="TRCF domain-like"/>
    <property type="match status" value="1"/>
</dbReference>
<dbReference type="InterPro" id="IPR003711">
    <property type="entry name" value="CarD-like/TRCF_RID"/>
</dbReference>
<dbReference type="SMART" id="SM00982">
    <property type="entry name" value="TRCF"/>
    <property type="match status" value="1"/>
</dbReference>
<proteinExistence type="inferred from homology"/>
<comment type="function">
    <text evidence="9">Couples transcription and DNA repair by recognizing RNA polymerase (RNAP) stalled at DNA lesions. Mediates ATP-dependent release of RNAP and its truncated transcript from the DNA, and recruitment of nucleotide excision repair machinery to the damaged site.</text>
</comment>
<evidence type="ECO:0000256" key="7">
    <source>
        <dbReference type="ARBA" id="ARBA00023125"/>
    </source>
</evidence>
<evidence type="ECO:0000259" key="10">
    <source>
        <dbReference type="PROSITE" id="PS51192"/>
    </source>
</evidence>
<dbReference type="Pfam" id="PF21132">
    <property type="entry name" value="MFD_D3"/>
    <property type="match status" value="1"/>
</dbReference>
<dbReference type="InterPro" id="IPR041471">
    <property type="entry name" value="UvrB_inter"/>
</dbReference>
<dbReference type="InterPro" id="IPR004576">
    <property type="entry name" value="Mfd"/>
</dbReference>
<dbReference type="RefSeq" id="WP_008615587.1">
    <property type="nucleotide sequence ID" value="NZ_AONQ01000012.1"/>
</dbReference>
<dbReference type="Gene3D" id="3.40.50.11180">
    <property type="match status" value="1"/>
</dbReference>
<evidence type="ECO:0000256" key="5">
    <source>
        <dbReference type="ARBA" id="ARBA00022806"/>
    </source>
</evidence>
<dbReference type="Gene3D" id="3.90.1150.50">
    <property type="entry name" value="Transcription-repair-coupling factor, D7 domain"/>
    <property type="match status" value="1"/>
</dbReference>
<keyword evidence="4 9" id="KW-0378">Hydrolase</keyword>
<dbReference type="InterPro" id="IPR001650">
    <property type="entry name" value="Helicase_C-like"/>
</dbReference>
<name>M2ZTZ3_9PROT</name>
<dbReference type="PROSITE" id="PS51194">
    <property type="entry name" value="HELICASE_CTER"/>
    <property type="match status" value="1"/>
</dbReference>
<comment type="similarity">
    <text evidence="9">In the N-terminal section; belongs to the UvrB family.</text>
</comment>